<proteinExistence type="predicted"/>
<evidence type="ECO:0008006" key="9">
    <source>
        <dbReference type="Google" id="ProtNLM"/>
    </source>
</evidence>
<sequence length="762" mass="87601">MSKNFSYFARQSIVNFLEALINIELFLPYFFSIPTLFKTLFSPWKNLVSKEKTVGFSFNVWFSSFSFNFISSCIGLMMRFSLIFFYFIFQSILVMLLPFLLITYIILLPILYIRSLSQKTEEELKELARVKFVGSHLLDQENYKTVATWFEEYYQKFIHKTRWWKKSNLFSIPPLARDWAVGFTPTLDQYSQDLTSSAYQNKTLTIVDREKEIDEMQRTLVKSQDASLVIVGDEGVGKHTIIVALAKKMYEGKTNNLLMYKRILWFNMEKILNQETDIQKREHFFEELLMEATEAKNIIILVDNIEQYIASDASKIDLTTSFEKYAKSNQIQFIGITTTFNYEKYVLRNERLSRLFTKIDVKEVPPEEAEKILLHLAFSFEIRYNIILPYETIKNAIQKSDFYITSIPFPEKAIDLLDSACILAKQENSSPDSDKNKSLIVHPHFVDSVLTEKTHIPTTLTENLKQKLVHLETLVLSQIVHQQKAIAKLSSALRRSFVLIGKRKKPLASLLFLGPTGVGKTQTAKAIAKIFFGGDAYLTRFDMSNYQSTVDIPQLIGSIDTGTVGLLAKAIRENPYGVLLLDEIEKGNKDLLNIFLTILDEGYFTDGFGKRVDCKNLVIIATSNAGSDFIFKKIQAREDRNLQTSILNLPSSSLINYLIEQKIFAPEFLNRFDAVIAYDPLDVESAKQIAKKMIQTISEDIYKLHKVNLKISDSFLSDTVNKGYDEKFGARNLERLIRDEVEDKIAKTILEGKVKEGETIQL</sequence>
<feature type="domain" description="AAA+ ATPase" evidence="5">
    <location>
        <begin position="224"/>
        <end position="365"/>
    </location>
</feature>
<dbReference type="SMART" id="SM01086">
    <property type="entry name" value="ClpB_D2-small"/>
    <property type="match status" value="1"/>
</dbReference>
<feature type="domain" description="Clp ATPase C-terminal" evidence="6">
    <location>
        <begin position="681"/>
        <end position="762"/>
    </location>
</feature>
<name>A0A1F7IQJ6_9BACT</name>
<dbReference type="InterPro" id="IPR019489">
    <property type="entry name" value="Clp_ATPase_C"/>
</dbReference>
<dbReference type="CDD" id="cd00009">
    <property type="entry name" value="AAA"/>
    <property type="match status" value="1"/>
</dbReference>
<comment type="caution">
    <text evidence="7">The sequence shown here is derived from an EMBL/GenBank/DDBJ whole genome shotgun (WGS) entry which is preliminary data.</text>
</comment>
<evidence type="ECO:0000256" key="1">
    <source>
        <dbReference type="ARBA" id="ARBA00022741"/>
    </source>
</evidence>
<dbReference type="CDD" id="cd19499">
    <property type="entry name" value="RecA-like_ClpB_Hsp104-like"/>
    <property type="match status" value="1"/>
</dbReference>
<dbReference type="InterPro" id="IPR001270">
    <property type="entry name" value="ClpA/B"/>
</dbReference>
<dbReference type="EMBL" id="MGAI01000004">
    <property type="protein sequence ID" value="OGK45635.1"/>
    <property type="molecule type" value="Genomic_DNA"/>
</dbReference>
<dbReference type="Proteomes" id="UP000178040">
    <property type="component" value="Unassembled WGS sequence"/>
</dbReference>
<dbReference type="GO" id="GO:0005524">
    <property type="term" value="F:ATP binding"/>
    <property type="evidence" value="ECO:0007669"/>
    <property type="project" value="UniProtKB-KW"/>
</dbReference>
<dbReference type="InterPro" id="IPR041546">
    <property type="entry name" value="ClpA/ClpB_AAA_lid"/>
</dbReference>
<evidence type="ECO:0000259" key="5">
    <source>
        <dbReference type="SMART" id="SM00382"/>
    </source>
</evidence>
<organism evidence="7 8">
    <name type="scientific">Candidatus Roizmanbacteria bacterium RIFCSPLOWO2_01_FULL_37_16</name>
    <dbReference type="NCBI Taxonomy" id="1802058"/>
    <lineage>
        <taxon>Bacteria</taxon>
        <taxon>Candidatus Roizmaniibacteriota</taxon>
    </lineage>
</organism>
<dbReference type="GO" id="GO:0005737">
    <property type="term" value="C:cytoplasm"/>
    <property type="evidence" value="ECO:0007669"/>
    <property type="project" value="TreeGrafter"/>
</dbReference>
<dbReference type="Pfam" id="PF07724">
    <property type="entry name" value="AAA_2"/>
    <property type="match status" value="1"/>
</dbReference>
<accession>A0A1F7IQJ6</accession>
<feature type="transmembrane region" description="Helical" evidence="4">
    <location>
        <begin position="83"/>
        <end position="112"/>
    </location>
</feature>
<feature type="domain" description="AAA+ ATPase" evidence="5">
    <location>
        <begin position="506"/>
        <end position="648"/>
    </location>
</feature>
<dbReference type="Pfam" id="PF17871">
    <property type="entry name" value="AAA_lid_9"/>
    <property type="match status" value="1"/>
</dbReference>
<dbReference type="Gene3D" id="3.40.50.300">
    <property type="entry name" value="P-loop containing nucleotide triphosphate hydrolases"/>
    <property type="match status" value="2"/>
</dbReference>
<evidence type="ECO:0000313" key="7">
    <source>
        <dbReference type="EMBL" id="OGK45635.1"/>
    </source>
</evidence>
<evidence type="ECO:0000256" key="3">
    <source>
        <dbReference type="ARBA" id="ARBA00023186"/>
    </source>
</evidence>
<dbReference type="SMART" id="SM00382">
    <property type="entry name" value="AAA"/>
    <property type="match status" value="2"/>
</dbReference>
<dbReference type="GO" id="GO:0016887">
    <property type="term" value="F:ATP hydrolysis activity"/>
    <property type="evidence" value="ECO:0007669"/>
    <property type="project" value="InterPro"/>
</dbReference>
<dbReference type="PRINTS" id="PR00300">
    <property type="entry name" value="CLPPROTEASEA"/>
</dbReference>
<dbReference type="InterPro" id="IPR027417">
    <property type="entry name" value="P-loop_NTPase"/>
</dbReference>
<dbReference type="Gene3D" id="1.10.8.60">
    <property type="match status" value="2"/>
</dbReference>
<feature type="transmembrane region" description="Helical" evidence="4">
    <location>
        <begin position="12"/>
        <end position="33"/>
    </location>
</feature>
<dbReference type="GO" id="GO:0034605">
    <property type="term" value="P:cellular response to heat"/>
    <property type="evidence" value="ECO:0007669"/>
    <property type="project" value="TreeGrafter"/>
</dbReference>
<dbReference type="AlphaFoldDB" id="A0A1F7IQJ6"/>
<dbReference type="Pfam" id="PF00004">
    <property type="entry name" value="AAA"/>
    <property type="match status" value="1"/>
</dbReference>
<evidence type="ECO:0000256" key="2">
    <source>
        <dbReference type="ARBA" id="ARBA00022840"/>
    </source>
</evidence>
<reference evidence="7 8" key="1">
    <citation type="journal article" date="2016" name="Nat. Commun.">
        <title>Thousands of microbial genomes shed light on interconnected biogeochemical processes in an aquifer system.</title>
        <authorList>
            <person name="Anantharaman K."/>
            <person name="Brown C.T."/>
            <person name="Hug L.A."/>
            <person name="Sharon I."/>
            <person name="Castelle C.J."/>
            <person name="Probst A.J."/>
            <person name="Thomas B.C."/>
            <person name="Singh A."/>
            <person name="Wilkins M.J."/>
            <person name="Karaoz U."/>
            <person name="Brodie E.L."/>
            <person name="Williams K.H."/>
            <person name="Hubbard S.S."/>
            <person name="Banfield J.F."/>
        </authorList>
    </citation>
    <scope>NUCLEOTIDE SEQUENCE [LARGE SCALE GENOMIC DNA]</scope>
</reference>
<dbReference type="Pfam" id="PF10431">
    <property type="entry name" value="ClpB_D2-small"/>
    <property type="match status" value="1"/>
</dbReference>
<keyword evidence="4" id="KW-0472">Membrane</keyword>
<keyword evidence="2" id="KW-0067">ATP-binding</keyword>
<feature type="transmembrane region" description="Helical" evidence="4">
    <location>
        <begin position="53"/>
        <end position="76"/>
    </location>
</feature>
<keyword evidence="4" id="KW-0812">Transmembrane</keyword>
<dbReference type="PANTHER" id="PTHR11638">
    <property type="entry name" value="ATP-DEPENDENT CLP PROTEASE"/>
    <property type="match status" value="1"/>
</dbReference>
<evidence type="ECO:0000256" key="4">
    <source>
        <dbReference type="SAM" id="Phobius"/>
    </source>
</evidence>
<evidence type="ECO:0000259" key="6">
    <source>
        <dbReference type="SMART" id="SM01086"/>
    </source>
</evidence>
<dbReference type="InterPro" id="IPR003959">
    <property type="entry name" value="ATPase_AAA_core"/>
</dbReference>
<keyword evidence="1" id="KW-0547">Nucleotide-binding</keyword>
<dbReference type="InterPro" id="IPR003593">
    <property type="entry name" value="AAA+_ATPase"/>
</dbReference>
<protein>
    <recommendedName>
        <fullName evidence="9">AAA+ ATPase domain-containing protein</fullName>
    </recommendedName>
</protein>
<gene>
    <name evidence="7" type="ORF">A3B40_00385</name>
</gene>
<dbReference type="InterPro" id="IPR050130">
    <property type="entry name" value="ClpA_ClpB"/>
</dbReference>
<dbReference type="SUPFAM" id="SSF52540">
    <property type="entry name" value="P-loop containing nucleoside triphosphate hydrolases"/>
    <property type="match status" value="2"/>
</dbReference>
<keyword evidence="3" id="KW-0143">Chaperone</keyword>
<dbReference type="PANTHER" id="PTHR11638:SF175">
    <property type="entry name" value="ATP-DEPENDENT CLP PROTEASE, ATP-BINDING SUBUNIT CLPC"/>
    <property type="match status" value="1"/>
</dbReference>
<evidence type="ECO:0000313" key="8">
    <source>
        <dbReference type="Proteomes" id="UP000178040"/>
    </source>
</evidence>
<keyword evidence="4" id="KW-1133">Transmembrane helix</keyword>